<keyword evidence="3" id="KW-1185">Reference proteome</keyword>
<dbReference type="EMBL" id="JAYMYR010000009">
    <property type="protein sequence ID" value="KAK7341017.1"/>
    <property type="molecule type" value="Genomic_DNA"/>
</dbReference>
<proteinExistence type="predicted"/>
<gene>
    <name evidence="2" type="ORF">VNO80_23941</name>
</gene>
<dbReference type="AlphaFoldDB" id="A0AAN9LWE3"/>
<feature type="transmembrane region" description="Helical" evidence="1">
    <location>
        <begin position="41"/>
        <end position="63"/>
    </location>
</feature>
<reference evidence="2 3" key="1">
    <citation type="submission" date="2024-01" db="EMBL/GenBank/DDBJ databases">
        <title>The genomes of 5 underutilized Papilionoideae crops provide insights into root nodulation and disease resistanc.</title>
        <authorList>
            <person name="Jiang F."/>
        </authorList>
    </citation>
    <scope>NUCLEOTIDE SEQUENCE [LARGE SCALE GENOMIC DNA]</scope>
    <source>
        <strain evidence="2">JINMINGXINNONG_FW02</strain>
        <tissue evidence="2">Leaves</tissue>
    </source>
</reference>
<keyword evidence="1" id="KW-0472">Membrane</keyword>
<keyword evidence="1" id="KW-0812">Transmembrane</keyword>
<protein>
    <submittedName>
        <fullName evidence="2">Uncharacterized protein</fullName>
    </submittedName>
</protein>
<name>A0AAN9LWE3_PHACN</name>
<comment type="caution">
    <text evidence="2">The sequence shown here is derived from an EMBL/GenBank/DDBJ whole genome shotgun (WGS) entry which is preliminary data.</text>
</comment>
<sequence length="71" mass="8082">MIVSFAQYMIQKSADANYYQCIIFLSCFFVASHEARQRDEFLLRALAGHLSLLSLAVSFFSAFKARILVIV</sequence>
<evidence type="ECO:0000256" key="1">
    <source>
        <dbReference type="SAM" id="Phobius"/>
    </source>
</evidence>
<dbReference type="Proteomes" id="UP001374584">
    <property type="component" value="Unassembled WGS sequence"/>
</dbReference>
<evidence type="ECO:0000313" key="3">
    <source>
        <dbReference type="Proteomes" id="UP001374584"/>
    </source>
</evidence>
<accession>A0AAN9LWE3</accession>
<keyword evidence="1" id="KW-1133">Transmembrane helix</keyword>
<evidence type="ECO:0000313" key="2">
    <source>
        <dbReference type="EMBL" id="KAK7341017.1"/>
    </source>
</evidence>
<organism evidence="2 3">
    <name type="scientific">Phaseolus coccineus</name>
    <name type="common">Scarlet runner bean</name>
    <name type="synonym">Phaseolus multiflorus</name>
    <dbReference type="NCBI Taxonomy" id="3886"/>
    <lineage>
        <taxon>Eukaryota</taxon>
        <taxon>Viridiplantae</taxon>
        <taxon>Streptophyta</taxon>
        <taxon>Embryophyta</taxon>
        <taxon>Tracheophyta</taxon>
        <taxon>Spermatophyta</taxon>
        <taxon>Magnoliopsida</taxon>
        <taxon>eudicotyledons</taxon>
        <taxon>Gunneridae</taxon>
        <taxon>Pentapetalae</taxon>
        <taxon>rosids</taxon>
        <taxon>fabids</taxon>
        <taxon>Fabales</taxon>
        <taxon>Fabaceae</taxon>
        <taxon>Papilionoideae</taxon>
        <taxon>50 kb inversion clade</taxon>
        <taxon>NPAAA clade</taxon>
        <taxon>indigoferoid/millettioid clade</taxon>
        <taxon>Phaseoleae</taxon>
        <taxon>Phaseolus</taxon>
    </lineage>
</organism>